<geneLocation type="plasmid" evidence="2">
    <name>p275a</name>
</geneLocation>
<dbReference type="RefSeq" id="WP_081144412.1">
    <property type="nucleotide sequence ID" value="NZ_BJMA01000066.1"/>
</dbReference>
<evidence type="ECO:0000313" key="2">
    <source>
        <dbReference type="Proteomes" id="UP000192085"/>
    </source>
</evidence>
<gene>
    <name evidence="1" type="ORF">LL275_pA092</name>
</gene>
<proteinExistence type="predicted"/>
<sequence>MQYMHIIVLPLEETSIVLAFYHKKDKAYSQLRHQLNSITKENALKYINYLIISESENFYLSPDLDDKILNDQKLISLTSENRGHPNFGQATITELINYTRINMNEIPNFLSSEFAI</sequence>
<evidence type="ECO:0000313" key="1">
    <source>
        <dbReference type="EMBL" id="ARD97439.1"/>
    </source>
</evidence>
<organism evidence="1 2">
    <name type="scientific">Lactococcus lactis subsp. lactis</name>
    <name type="common">Streptococcus lactis</name>
    <dbReference type="NCBI Taxonomy" id="1360"/>
    <lineage>
        <taxon>Bacteria</taxon>
        <taxon>Bacillati</taxon>
        <taxon>Bacillota</taxon>
        <taxon>Bacilli</taxon>
        <taxon>Lactobacillales</taxon>
        <taxon>Streptococcaceae</taxon>
        <taxon>Lactococcus</taxon>
    </lineage>
</organism>
<dbReference type="EMBL" id="CP016699">
    <property type="protein sequence ID" value="ARD97439.1"/>
    <property type="molecule type" value="Genomic_DNA"/>
</dbReference>
<protein>
    <submittedName>
        <fullName evidence="1">Uncharacterized protein</fullName>
    </submittedName>
</protein>
<name>A0A1V0NBZ3_LACLL</name>
<accession>A0A1V0NBZ3</accession>
<reference evidence="1 2" key="1">
    <citation type="journal article" date="2017" name="BMC Genomics">
        <title>Comparative and functional genomics of the Lactococcus lactis taxon; insights into evolution and niche adaptation.</title>
        <authorList>
            <person name="Kelleher P."/>
            <person name="Bottacini F."/>
            <person name="Mahony J."/>
            <person name="Kilcawley K.N."/>
            <person name="van Sinderen D."/>
        </authorList>
    </citation>
    <scope>NUCLEOTIDE SEQUENCE [LARGE SCALE GENOMIC DNA]</scope>
    <source>
        <strain evidence="1 2">275</strain>
        <plasmid evidence="2">p275a</plasmid>
    </source>
</reference>
<dbReference type="Proteomes" id="UP000192085">
    <property type="component" value="Plasmid p275A"/>
</dbReference>
<keyword evidence="1" id="KW-0614">Plasmid</keyword>
<dbReference type="AlphaFoldDB" id="A0A1V0NBZ3"/>